<evidence type="ECO:0000313" key="2">
    <source>
        <dbReference type="EMBL" id="MBI4921694.1"/>
    </source>
</evidence>
<proteinExistence type="predicted"/>
<gene>
    <name evidence="2" type="ORF">HY834_08085</name>
</gene>
<dbReference type="InterPro" id="IPR054597">
    <property type="entry name" value="FeeM_cat"/>
</dbReference>
<dbReference type="Pfam" id="PF21926">
    <property type="entry name" value="FeeM"/>
    <property type="match status" value="1"/>
</dbReference>
<evidence type="ECO:0000259" key="1">
    <source>
        <dbReference type="Pfam" id="PF21926"/>
    </source>
</evidence>
<dbReference type="Gene3D" id="3.40.630.30">
    <property type="match status" value="1"/>
</dbReference>
<feature type="domain" description="N-acyl amino acid synthase FeeM catalytic core" evidence="1">
    <location>
        <begin position="40"/>
        <end position="195"/>
    </location>
</feature>
<sequence length="248" mass="28818">MSVAVQKQPATTSQFAGTLIDILDRVEYRRVQPEEQFDPVYRLRYEAYRREEFVPFSPGGVVRDEFDDLPNAFCYGIYIDGQLVSSLRFHHLTPEFRTSPSHSVFPDVLDPLLDKGETCIDPGRFTSDYEASLAYPALPFLTLRIAVMAVKHFDVKYCLSSVRPEHAAFYRRVFRSTRISEARFYHGLSFPMEMWSCDCPVVYPDLLKRYPFFMSTEEERRRLFSPPHQSPLWVHPSVRAAQEAELIA</sequence>
<name>A0A933NWA4_9HYPH</name>
<dbReference type="Proteomes" id="UP000782610">
    <property type="component" value="Unassembled WGS sequence"/>
</dbReference>
<dbReference type="InterPro" id="IPR016181">
    <property type="entry name" value="Acyl_CoA_acyltransferase"/>
</dbReference>
<organism evidence="2 3">
    <name type="scientific">Devosia nanyangense</name>
    <dbReference type="NCBI Taxonomy" id="1228055"/>
    <lineage>
        <taxon>Bacteria</taxon>
        <taxon>Pseudomonadati</taxon>
        <taxon>Pseudomonadota</taxon>
        <taxon>Alphaproteobacteria</taxon>
        <taxon>Hyphomicrobiales</taxon>
        <taxon>Devosiaceae</taxon>
        <taxon>Devosia</taxon>
    </lineage>
</organism>
<dbReference type="AlphaFoldDB" id="A0A933NWA4"/>
<reference evidence="2" key="1">
    <citation type="submission" date="2020-07" db="EMBL/GenBank/DDBJ databases">
        <title>Huge and variable diversity of episymbiotic CPR bacteria and DPANN archaea in groundwater ecosystems.</title>
        <authorList>
            <person name="He C.Y."/>
            <person name="Keren R."/>
            <person name="Whittaker M."/>
            <person name="Farag I.F."/>
            <person name="Doudna J."/>
            <person name="Cate J.H.D."/>
            <person name="Banfield J.F."/>
        </authorList>
    </citation>
    <scope>NUCLEOTIDE SEQUENCE</scope>
    <source>
        <strain evidence="2">NC_groundwater_1586_Pr3_B-0.1um_66_15</strain>
    </source>
</reference>
<dbReference type="EMBL" id="JACRAF010000023">
    <property type="protein sequence ID" value="MBI4921694.1"/>
    <property type="molecule type" value="Genomic_DNA"/>
</dbReference>
<protein>
    <recommendedName>
        <fullName evidence="1">N-acyl amino acid synthase FeeM catalytic core domain-containing protein</fullName>
    </recommendedName>
</protein>
<comment type="caution">
    <text evidence="2">The sequence shown here is derived from an EMBL/GenBank/DDBJ whole genome shotgun (WGS) entry which is preliminary data.</text>
</comment>
<accession>A0A933NWA4</accession>
<evidence type="ECO:0000313" key="3">
    <source>
        <dbReference type="Proteomes" id="UP000782610"/>
    </source>
</evidence>
<dbReference type="SUPFAM" id="SSF55729">
    <property type="entry name" value="Acyl-CoA N-acyltransferases (Nat)"/>
    <property type="match status" value="1"/>
</dbReference>